<evidence type="ECO:0000256" key="4">
    <source>
        <dbReference type="ARBA" id="ARBA00022723"/>
    </source>
</evidence>
<keyword evidence="9" id="KW-0503">Monooxygenase</keyword>
<dbReference type="InterPro" id="IPR017972">
    <property type="entry name" value="Cyt_P450_CS"/>
</dbReference>
<evidence type="ECO:0000256" key="2">
    <source>
        <dbReference type="ARBA" id="ARBA00004586"/>
    </source>
</evidence>
<evidence type="ECO:0000256" key="6">
    <source>
        <dbReference type="ARBA" id="ARBA00023004"/>
    </source>
</evidence>
<dbReference type="GO" id="GO:0005789">
    <property type="term" value="C:endoplasmic reticulum membrane"/>
    <property type="evidence" value="ECO:0007669"/>
    <property type="project" value="UniProtKB-SubCell"/>
</dbReference>
<evidence type="ECO:0000256" key="1">
    <source>
        <dbReference type="ARBA" id="ARBA00001971"/>
    </source>
</evidence>
<keyword evidence="6 8" id="KW-0408">Iron</keyword>
<keyword evidence="5" id="KW-0256">Endoplasmic reticulum</keyword>
<dbReference type="Gene3D" id="1.10.630.10">
    <property type="entry name" value="Cytochrome P450"/>
    <property type="match status" value="1"/>
</dbReference>
<dbReference type="InterPro" id="IPR002403">
    <property type="entry name" value="Cyt_P450_E_grp-IV"/>
</dbReference>
<dbReference type="SUPFAM" id="SSF48264">
    <property type="entry name" value="Cytochrome P450"/>
    <property type="match status" value="1"/>
</dbReference>
<dbReference type="AlphaFoldDB" id="A0A9N9DV53"/>
<feature type="non-terminal residue" evidence="10">
    <location>
        <position position="1"/>
    </location>
</feature>
<name>A0A9N9DV53_9GLOM</name>
<evidence type="ECO:0000256" key="9">
    <source>
        <dbReference type="RuleBase" id="RU000461"/>
    </source>
</evidence>
<dbReference type="PANTHER" id="PTHR24291:SF189">
    <property type="entry name" value="CYTOCHROME P450 4C3-RELATED"/>
    <property type="match status" value="1"/>
</dbReference>
<dbReference type="InterPro" id="IPR001128">
    <property type="entry name" value="Cyt_P450"/>
</dbReference>
<accession>A0A9N9DV53</accession>
<dbReference type="EMBL" id="CAJVPJ010004259">
    <property type="protein sequence ID" value="CAG8650223.1"/>
    <property type="molecule type" value="Genomic_DNA"/>
</dbReference>
<organism evidence="10 11">
    <name type="scientific">Paraglomus occultum</name>
    <dbReference type="NCBI Taxonomy" id="144539"/>
    <lineage>
        <taxon>Eukaryota</taxon>
        <taxon>Fungi</taxon>
        <taxon>Fungi incertae sedis</taxon>
        <taxon>Mucoromycota</taxon>
        <taxon>Glomeromycotina</taxon>
        <taxon>Glomeromycetes</taxon>
        <taxon>Paraglomerales</taxon>
        <taxon>Paraglomeraceae</taxon>
        <taxon>Paraglomus</taxon>
    </lineage>
</organism>
<dbReference type="PRINTS" id="PR00465">
    <property type="entry name" value="EP450IV"/>
</dbReference>
<feature type="binding site" description="axial binding residue" evidence="8">
    <location>
        <position position="123"/>
    </location>
    <ligand>
        <name>heme</name>
        <dbReference type="ChEBI" id="CHEBI:30413"/>
    </ligand>
    <ligandPart>
        <name>Fe</name>
        <dbReference type="ChEBI" id="CHEBI:18248"/>
    </ligandPart>
</feature>
<dbReference type="GO" id="GO:0005506">
    <property type="term" value="F:iron ion binding"/>
    <property type="evidence" value="ECO:0007669"/>
    <property type="project" value="InterPro"/>
</dbReference>
<dbReference type="PROSITE" id="PS00086">
    <property type="entry name" value="CYTOCHROME_P450"/>
    <property type="match status" value="1"/>
</dbReference>
<keyword evidence="9" id="KW-0560">Oxidoreductase</keyword>
<comment type="caution">
    <text evidence="10">The sequence shown here is derived from an EMBL/GenBank/DDBJ whole genome shotgun (WGS) entry which is preliminary data.</text>
</comment>
<dbReference type="PANTHER" id="PTHR24291">
    <property type="entry name" value="CYTOCHROME P450 FAMILY 4"/>
    <property type="match status" value="1"/>
</dbReference>
<dbReference type="OrthoDB" id="1470350at2759"/>
<dbReference type="GO" id="GO:0016705">
    <property type="term" value="F:oxidoreductase activity, acting on paired donors, with incorporation or reduction of molecular oxygen"/>
    <property type="evidence" value="ECO:0007669"/>
    <property type="project" value="InterPro"/>
</dbReference>
<dbReference type="InterPro" id="IPR036396">
    <property type="entry name" value="Cyt_P450_sf"/>
</dbReference>
<gene>
    <name evidence="10" type="ORF">POCULU_LOCUS9909</name>
</gene>
<keyword evidence="8 9" id="KW-0349">Heme</keyword>
<sequence length="187" mass="21925">LHKNIQEKIRKEIQDVLGDKIPTSLDDLTRLTYVRAVIKETLRHSGTSNLTLRKLDRDFLIQNKYFIPKDAFVVIPTRLLHRNSDYWSNPDEFDPDRFMETNEKVENRPRMAYVPFGFGARSCLGQRFAMNTLSLIACLFVRKFDIDAVTKEDEIVWKTNIFSDHSSNGIWLRFSPRNEGRQSSQIE</sequence>
<comment type="similarity">
    <text evidence="3 9">Belongs to the cytochrome P450 family.</text>
</comment>
<keyword evidence="4 8" id="KW-0479">Metal-binding</keyword>
<evidence type="ECO:0000256" key="8">
    <source>
        <dbReference type="PIRSR" id="PIRSR602403-1"/>
    </source>
</evidence>
<evidence type="ECO:0000256" key="7">
    <source>
        <dbReference type="ARBA" id="ARBA00023136"/>
    </source>
</evidence>
<dbReference type="GO" id="GO:0020037">
    <property type="term" value="F:heme binding"/>
    <property type="evidence" value="ECO:0007669"/>
    <property type="project" value="InterPro"/>
</dbReference>
<evidence type="ECO:0000313" key="10">
    <source>
        <dbReference type="EMBL" id="CAG8650223.1"/>
    </source>
</evidence>
<dbReference type="Proteomes" id="UP000789572">
    <property type="component" value="Unassembled WGS sequence"/>
</dbReference>
<protein>
    <submittedName>
        <fullName evidence="10">8207_t:CDS:1</fullName>
    </submittedName>
</protein>
<reference evidence="10" key="1">
    <citation type="submission" date="2021-06" db="EMBL/GenBank/DDBJ databases">
        <authorList>
            <person name="Kallberg Y."/>
            <person name="Tangrot J."/>
            <person name="Rosling A."/>
        </authorList>
    </citation>
    <scope>NUCLEOTIDE SEQUENCE</scope>
    <source>
        <strain evidence="10">IA702</strain>
    </source>
</reference>
<proteinExistence type="inferred from homology"/>
<comment type="subcellular location">
    <subcellularLocation>
        <location evidence="2">Endoplasmic reticulum membrane</location>
    </subcellularLocation>
</comment>
<dbReference type="Pfam" id="PF00067">
    <property type="entry name" value="p450"/>
    <property type="match status" value="1"/>
</dbReference>
<dbReference type="PRINTS" id="PR00385">
    <property type="entry name" value="P450"/>
</dbReference>
<evidence type="ECO:0000256" key="5">
    <source>
        <dbReference type="ARBA" id="ARBA00022824"/>
    </source>
</evidence>
<evidence type="ECO:0000313" key="11">
    <source>
        <dbReference type="Proteomes" id="UP000789572"/>
    </source>
</evidence>
<comment type="cofactor">
    <cofactor evidence="1 8">
        <name>heme</name>
        <dbReference type="ChEBI" id="CHEBI:30413"/>
    </cofactor>
</comment>
<keyword evidence="7" id="KW-0472">Membrane</keyword>
<evidence type="ECO:0000256" key="3">
    <source>
        <dbReference type="ARBA" id="ARBA00010617"/>
    </source>
</evidence>
<dbReference type="InterPro" id="IPR050196">
    <property type="entry name" value="Cytochrome_P450_Monoox"/>
</dbReference>
<dbReference type="GO" id="GO:0004497">
    <property type="term" value="F:monooxygenase activity"/>
    <property type="evidence" value="ECO:0007669"/>
    <property type="project" value="UniProtKB-KW"/>
</dbReference>
<keyword evidence="11" id="KW-1185">Reference proteome</keyword>